<gene>
    <name evidence="3" type="ORF">HGG74_11425</name>
</gene>
<dbReference type="Pfam" id="PF01266">
    <property type="entry name" value="DAO"/>
    <property type="match status" value="1"/>
</dbReference>
<dbReference type="AlphaFoldDB" id="A0A7X6HGA2"/>
<dbReference type="EMBL" id="JAAZSQ010000009">
    <property type="protein sequence ID" value="NKX55142.1"/>
    <property type="molecule type" value="Genomic_DNA"/>
</dbReference>
<protein>
    <submittedName>
        <fullName evidence="3">FAD-binding oxidoreductase</fullName>
    </submittedName>
</protein>
<comment type="caution">
    <text evidence="3">The sequence shown here is derived from an EMBL/GenBank/DDBJ whole genome shotgun (WGS) entry which is preliminary data.</text>
</comment>
<dbReference type="Gene3D" id="3.50.50.60">
    <property type="entry name" value="FAD/NAD(P)-binding domain"/>
    <property type="match status" value="1"/>
</dbReference>
<dbReference type="GO" id="GO:0005737">
    <property type="term" value="C:cytoplasm"/>
    <property type="evidence" value="ECO:0007669"/>
    <property type="project" value="TreeGrafter"/>
</dbReference>
<dbReference type="Gene3D" id="3.30.9.10">
    <property type="entry name" value="D-Amino Acid Oxidase, subunit A, domain 2"/>
    <property type="match status" value="1"/>
</dbReference>
<proteinExistence type="predicted"/>
<keyword evidence="4" id="KW-1185">Reference proteome</keyword>
<feature type="domain" description="FAD dependent oxidoreductase" evidence="2">
    <location>
        <begin position="24"/>
        <end position="367"/>
    </location>
</feature>
<dbReference type="SUPFAM" id="SSF51905">
    <property type="entry name" value="FAD/NAD(P)-binding domain"/>
    <property type="match status" value="1"/>
</dbReference>
<organism evidence="3 4">
    <name type="scientific">Arthrobacter mobilis</name>
    <dbReference type="NCBI Taxonomy" id="2724944"/>
    <lineage>
        <taxon>Bacteria</taxon>
        <taxon>Bacillati</taxon>
        <taxon>Actinomycetota</taxon>
        <taxon>Actinomycetes</taxon>
        <taxon>Micrococcales</taxon>
        <taxon>Micrococcaceae</taxon>
        <taxon>Arthrobacter</taxon>
    </lineage>
</organism>
<reference evidence="3 4" key="1">
    <citation type="submission" date="2020-04" db="EMBL/GenBank/DDBJ databases">
        <title>Arthrobacter sp. nov.</title>
        <authorList>
            <person name="Liu S."/>
        </authorList>
    </citation>
    <scope>NUCLEOTIDE SEQUENCE [LARGE SCALE GENOMIC DNA]</scope>
    <source>
        <strain evidence="3 4">E918</strain>
    </source>
</reference>
<dbReference type="PANTHER" id="PTHR13847:SF274">
    <property type="entry name" value="RIESKE 2FE-2S IRON-SULFUR PROTEIN YHFW-RELATED"/>
    <property type="match status" value="1"/>
</dbReference>
<evidence type="ECO:0000259" key="2">
    <source>
        <dbReference type="Pfam" id="PF01266"/>
    </source>
</evidence>
<sequence length="447" mass="47363">MVSLWLDSAPGIPSDAFVPEGAYDTVVVGAGLAGLGTAVLLARAGHQVAVLDARRTGAVTTGNTTAKVSLLQGRKLSRILSHHSAHVVRSYAAAQREAQDWLQAFCTQHDVAFERRDAYSYATTDKGAEDLRAELHACTVAGLDVEFLPAAEELPFPVTAALKLEHQAQIHPLQVLAALARELRDLGGILVEQVRVTDVTSADAGRRLAVQADVGRLGADNVVLATGIPFLNRGGHFSVLKAQRSYATAFRVPGPVPAGMYLSVDGPTRSLRTADYGGGRFLIVGGNGHVVGRKEHPMEQFEDLVRWTRGHFPDAELTHTWSAQDYEPAGTLPYVGRLSPADEAIYTATGFDKWGMTNSVAAALALTGQILGAEQEEWAKDLYKVRISPTDAASTVETTATGGFQMVAGWAGAMLHGSESPPPEGQGAVHRSHGKPVGVSTVGGVTR</sequence>
<name>A0A7X6HGA2_9MICC</name>
<feature type="non-terminal residue" evidence="3">
    <location>
        <position position="447"/>
    </location>
</feature>
<evidence type="ECO:0000256" key="1">
    <source>
        <dbReference type="SAM" id="MobiDB-lite"/>
    </source>
</evidence>
<dbReference type="Proteomes" id="UP000544090">
    <property type="component" value="Unassembled WGS sequence"/>
</dbReference>
<dbReference type="RefSeq" id="WP_168486467.1">
    <property type="nucleotide sequence ID" value="NZ_JAAZSQ010000009.1"/>
</dbReference>
<evidence type="ECO:0000313" key="4">
    <source>
        <dbReference type="Proteomes" id="UP000544090"/>
    </source>
</evidence>
<accession>A0A7X6HGA2</accession>
<dbReference type="PANTHER" id="PTHR13847">
    <property type="entry name" value="SARCOSINE DEHYDROGENASE-RELATED"/>
    <property type="match status" value="1"/>
</dbReference>
<feature type="region of interest" description="Disordered" evidence="1">
    <location>
        <begin position="418"/>
        <end position="447"/>
    </location>
</feature>
<evidence type="ECO:0000313" key="3">
    <source>
        <dbReference type="EMBL" id="NKX55142.1"/>
    </source>
</evidence>
<dbReference type="InterPro" id="IPR036188">
    <property type="entry name" value="FAD/NAD-bd_sf"/>
</dbReference>
<dbReference type="InterPro" id="IPR006076">
    <property type="entry name" value="FAD-dep_OxRdtase"/>
</dbReference>